<proteinExistence type="predicted"/>
<dbReference type="Gene3D" id="3.10.100.10">
    <property type="entry name" value="Mannose-Binding Protein A, subunit A"/>
    <property type="match status" value="1"/>
</dbReference>
<dbReference type="PROSITE" id="PS50041">
    <property type="entry name" value="C_TYPE_LECTIN_2"/>
    <property type="match status" value="1"/>
</dbReference>
<dbReference type="CDD" id="cd00037">
    <property type="entry name" value="CLECT"/>
    <property type="match status" value="1"/>
</dbReference>
<organism evidence="2 3">
    <name type="scientific">Acrobeloides nanus</name>
    <dbReference type="NCBI Taxonomy" id="290746"/>
    <lineage>
        <taxon>Eukaryota</taxon>
        <taxon>Metazoa</taxon>
        <taxon>Ecdysozoa</taxon>
        <taxon>Nematoda</taxon>
        <taxon>Chromadorea</taxon>
        <taxon>Rhabditida</taxon>
        <taxon>Tylenchina</taxon>
        <taxon>Cephalobomorpha</taxon>
        <taxon>Cephaloboidea</taxon>
        <taxon>Cephalobidae</taxon>
        <taxon>Acrobeloides</taxon>
    </lineage>
</organism>
<protein>
    <submittedName>
        <fullName evidence="3">C-type lectin domain-containing protein</fullName>
    </submittedName>
</protein>
<evidence type="ECO:0000259" key="1">
    <source>
        <dbReference type="PROSITE" id="PS50041"/>
    </source>
</evidence>
<feature type="domain" description="C-type lectin" evidence="1">
    <location>
        <begin position="41"/>
        <end position="134"/>
    </location>
</feature>
<reference evidence="3" key="1">
    <citation type="submission" date="2022-11" db="UniProtKB">
        <authorList>
            <consortium name="WormBaseParasite"/>
        </authorList>
    </citation>
    <scope>IDENTIFICATION</scope>
</reference>
<dbReference type="SMART" id="SM00034">
    <property type="entry name" value="CLECT"/>
    <property type="match status" value="1"/>
</dbReference>
<dbReference type="Proteomes" id="UP000887540">
    <property type="component" value="Unplaced"/>
</dbReference>
<dbReference type="Pfam" id="PF00059">
    <property type="entry name" value="Lectin_C"/>
    <property type="match status" value="1"/>
</dbReference>
<dbReference type="AlphaFoldDB" id="A0A914DGX5"/>
<evidence type="ECO:0000313" key="2">
    <source>
        <dbReference type="Proteomes" id="UP000887540"/>
    </source>
</evidence>
<dbReference type="InterPro" id="IPR001304">
    <property type="entry name" value="C-type_lectin-like"/>
</dbReference>
<dbReference type="InterPro" id="IPR016187">
    <property type="entry name" value="CTDL_fold"/>
</dbReference>
<accession>A0A914DGX5</accession>
<dbReference type="InterPro" id="IPR050111">
    <property type="entry name" value="C-type_lectin/snaclec_domain"/>
</dbReference>
<dbReference type="InterPro" id="IPR016186">
    <property type="entry name" value="C-type_lectin-like/link_sf"/>
</dbReference>
<sequence>MTTIPKKIMFGSVLFVTFFFIFIAIGSLPRHCGNGWKYFEKTKSCYKLSYDAPWREAEENCTSYSGHLASIHSSEENNFVAQLVFNDLERDTENDKFIWIGGVSLTLIPGREDQILWLDNTPYDYTAQNFMNMP</sequence>
<evidence type="ECO:0000313" key="3">
    <source>
        <dbReference type="WBParaSite" id="ACRNAN_scaffold27.g27297.t1"/>
    </source>
</evidence>
<keyword evidence="2" id="KW-1185">Reference proteome</keyword>
<dbReference type="PANTHER" id="PTHR22803">
    <property type="entry name" value="MANNOSE, PHOSPHOLIPASE, LECTIN RECEPTOR RELATED"/>
    <property type="match status" value="1"/>
</dbReference>
<name>A0A914DGX5_9BILA</name>
<dbReference type="SUPFAM" id="SSF56436">
    <property type="entry name" value="C-type lectin-like"/>
    <property type="match status" value="1"/>
</dbReference>
<dbReference type="WBParaSite" id="ACRNAN_scaffold27.g27297.t1">
    <property type="protein sequence ID" value="ACRNAN_scaffold27.g27297.t1"/>
    <property type="gene ID" value="ACRNAN_scaffold27.g27297"/>
</dbReference>